<name>A0A6A6DRL9_9PEZI</name>
<feature type="chain" id="PRO_5025412767" evidence="1">
    <location>
        <begin position="21"/>
        <end position="186"/>
    </location>
</feature>
<evidence type="ECO:0000313" key="3">
    <source>
        <dbReference type="Proteomes" id="UP000800200"/>
    </source>
</evidence>
<keyword evidence="1" id="KW-0732">Signal</keyword>
<proteinExistence type="predicted"/>
<feature type="signal peptide" evidence="1">
    <location>
        <begin position="1"/>
        <end position="20"/>
    </location>
</feature>
<sequence>MLLLYLSLDTALLSLRTCSADGRFHPLLYARVLKPWTLPNNAIYEADQQHNKEDWSRRIRHPRPLNQGGVHDAESSATGVTWHALPPSMARFFLKMLSSSVADWTGALGEVIIRDPHQMSRPKDGSIISSNGRVADCIGHGAFGLYETAPLYCIKGGHEQVFVVIFMPRVRCAYKRQNAEPDVSIF</sequence>
<accession>A0A6A6DRL9</accession>
<dbReference type="Proteomes" id="UP000800200">
    <property type="component" value="Unassembled WGS sequence"/>
</dbReference>
<dbReference type="EMBL" id="ML994655">
    <property type="protein sequence ID" value="KAF2180938.1"/>
    <property type="molecule type" value="Genomic_DNA"/>
</dbReference>
<keyword evidence="3" id="KW-1185">Reference proteome</keyword>
<evidence type="ECO:0000313" key="2">
    <source>
        <dbReference type="EMBL" id="KAF2180938.1"/>
    </source>
</evidence>
<evidence type="ECO:0000256" key="1">
    <source>
        <dbReference type="SAM" id="SignalP"/>
    </source>
</evidence>
<gene>
    <name evidence="2" type="ORF">K469DRAFT_267184</name>
</gene>
<organism evidence="2 3">
    <name type="scientific">Zopfia rhizophila CBS 207.26</name>
    <dbReference type="NCBI Taxonomy" id="1314779"/>
    <lineage>
        <taxon>Eukaryota</taxon>
        <taxon>Fungi</taxon>
        <taxon>Dikarya</taxon>
        <taxon>Ascomycota</taxon>
        <taxon>Pezizomycotina</taxon>
        <taxon>Dothideomycetes</taxon>
        <taxon>Dothideomycetes incertae sedis</taxon>
        <taxon>Zopfiaceae</taxon>
        <taxon>Zopfia</taxon>
    </lineage>
</organism>
<protein>
    <submittedName>
        <fullName evidence="2">Uncharacterized protein</fullName>
    </submittedName>
</protein>
<dbReference type="AlphaFoldDB" id="A0A6A6DRL9"/>
<reference evidence="2" key="1">
    <citation type="journal article" date="2020" name="Stud. Mycol.">
        <title>101 Dothideomycetes genomes: a test case for predicting lifestyles and emergence of pathogens.</title>
        <authorList>
            <person name="Haridas S."/>
            <person name="Albert R."/>
            <person name="Binder M."/>
            <person name="Bloem J."/>
            <person name="Labutti K."/>
            <person name="Salamov A."/>
            <person name="Andreopoulos B."/>
            <person name="Baker S."/>
            <person name="Barry K."/>
            <person name="Bills G."/>
            <person name="Bluhm B."/>
            <person name="Cannon C."/>
            <person name="Castanera R."/>
            <person name="Culley D."/>
            <person name="Daum C."/>
            <person name="Ezra D."/>
            <person name="Gonzalez J."/>
            <person name="Henrissat B."/>
            <person name="Kuo A."/>
            <person name="Liang C."/>
            <person name="Lipzen A."/>
            <person name="Lutzoni F."/>
            <person name="Magnuson J."/>
            <person name="Mondo S."/>
            <person name="Nolan M."/>
            <person name="Ohm R."/>
            <person name="Pangilinan J."/>
            <person name="Park H.-J."/>
            <person name="Ramirez L."/>
            <person name="Alfaro M."/>
            <person name="Sun H."/>
            <person name="Tritt A."/>
            <person name="Yoshinaga Y."/>
            <person name="Zwiers L.-H."/>
            <person name="Turgeon B."/>
            <person name="Goodwin S."/>
            <person name="Spatafora J."/>
            <person name="Crous P."/>
            <person name="Grigoriev I."/>
        </authorList>
    </citation>
    <scope>NUCLEOTIDE SEQUENCE</scope>
    <source>
        <strain evidence="2">CBS 207.26</strain>
    </source>
</reference>